<feature type="domain" description="PKD" evidence="10">
    <location>
        <begin position="426"/>
        <end position="507"/>
    </location>
</feature>
<dbReference type="InterPro" id="IPR024079">
    <property type="entry name" value="MetalloPept_cat_dom_sf"/>
</dbReference>
<evidence type="ECO:0000256" key="6">
    <source>
        <dbReference type="ARBA" id="ARBA00022833"/>
    </source>
</evidence>
<feature type="chain" id="PRO_5024810559" evidence="9">
    <location>
        <begin position="22"/>
        <end position="764"/>
    </location>
</feature>
<evidence type="ECO:0000313" key="11">
    <source>
        <dbReference type="EMBL" id="KAA9340054.1"/>
    </source>
</evidence>
<evidence type="ECO:0000256" key="3">
    <source>
        <dbReference type="ARBA" id="ARBA00022723"/>
    </source>
</evidence>
<sequence>MRKTFTLWAVIGSMFTGAAIAQTPARPKCATDEVEARLLQADPGYQARRQENEAAIARFLANPANKRQMQATKTIPVVFHVVYKTAAENISDAQILSQLEVLNRDFRRFNADTTNTPQAFRSVSADTGIEFCLASVDPNGAPTTGITRTLTTANSFTTNDDMKAAATGGIAAWPRDQYLNIWVCNLSGTTLGYAYKPGAPANIDGVVLRYTTVGAAPANPFPAPYNAGRTATHEVGHWLNLSHIWGQAPGCTDDDLVADTPQQVEENWGCPTYPVTTGTGGLCTAAPTGSMFMNYMDYVDDNCMNLFTQGQGSRMNAAISTSRASLLASTACQNTLMANFLASSTSIQVGTSINFTDLSTGGATAWSWSFPGGTPATSTVQNPGNIVYNTVGVYPVTLTVTKGGVSNTRTIPNYITVNPSSTCAPPAVSFTQTSTSVCQGDTITYNSSATTGATTFQWTFTGGTPATSTAANPTVIYNTPGTHNVTLKATSGCGTPATLNKAVTITAMPTVSVTPTISSRCTPGPVTLTASGATSYSWSPATGLNTTTGSTVTANPSVSTNYTVIGTTNGCASDPVIIPVNVTVVQANFTANPAVVNLPASNGLVTFTNTSSSNALFHNWNFGDPQSGQTNNTSTLKNPTHTYTQAGSYTVTLIATSNSVTGNCSNTKTFVIQVNTVSGLQKAFDAGNIKIYPNPAKDYLRVEVPETEKVTEVQLINTIGQVVARQKPAAGQVRLTLNQAAGGIYFVKIINAEGSITRKVSVIP</sequence>
<keyword evidence="7" id="KW-0482">Metalloprotease</keyword>
<dbReference type="Gene3D" id="2.60.40.10">
    <property type="entry name" value="Immunoglobulins"/>
    <property type="match status" value="3"/>
</dbReference>
<dbReference type="InterPro" id="IPR013783">
    <property type="entry name" value="Ig-like_fold"/>
</dbReference>
<protein>
    <submittedName>
        <fullName evidence="11">PKD domain-containing protein</fullName>
    </submittedName>
</protein>
<evidence type="ECO:0000259" key="10">
    <source>
        <dbReference type="PROSITE" id="PS50093"/>
    </source>
</evidence>
<dbReference type="InterPro" id="IPR035986">
    <property type="entry name" value="PKD_dom_sf"/>
</dbReference>
<evidence type="ECO:0000256" key="4">
    <source>
        <dbReference type="ARBA" id="ARBA00022729"/>
    </source>
</evidence>
<gene>
    <name evidence="11" type="ORF">F0P94_06815</name>
</gene>
<dbReference type="GO" id="GO:0006508">
    <property type="term" value="P:proteolysis"/>
    <property type="evidence" value="ECO:0007669"/>
    <property type="project" value="UniProtKB-KW"/>
</dbReference>
<dbReference type="CDD" id="cd04275">
    <property type="entry name" value="ZnMc_pappalysin_like"/>
    <property type="match status" value="1"/>
</dbReference>
<dbReference type="InterPro" id="IPR026444">
    <property type="entry name" value="Secre_tail"/>
</dbReference>
<dbReference type="PANTHER" id="PTHR47466:SF1">
    <property type="entry name" value="METALLOPROTEASE MEP1 (AFU_ORTHOLOGUE AFUA_1G07730)-RELATED"/>
    <property type="match status" value="1"/>
</dbReference>
<organism evidence="11 12">
    <name type="scientific">Adhaeribacter soli</name>
    <dbReference type="NCBI Taxonomy" id="2607655"/>
    <lineage>
        <taxon>Bacteria</taxon>
        <taxon>Pseudomonadati</taxon>
        <taxon>Bacteroidota</taxon>
        <taxon>Cytophagia</taxon>
        <taxon>Cytophagales</taxon>
        <taxon>Hymenobacteraceae</taxon>
        <taxon>Adhaeribacter</taxon>
    </lineage>
</organism>
<comment type="caution">
    <text evidence="11">The sequence shown here is derived from an EMBL/GenBank/DDBJ whole genome shotgun (WGS) entry which is preliminary data.</text>
</comment>
<dbReference type="PANTHER" id="PTHR47466">
    <property type="match status" value="1"/>
</dbReference>
<dbReference type="GO" id="GO:0046872">
    <property type="term" value="F:metal ion binding"/>
    <property type="evidence" value="ECO:0007669"/>
    <property type="project" value="UniProtKB-KW"/>
</dbReference>
<feature type="domain" description="PKD" evidence="10">
    <location>
        <begin position="605"/>
        <end position="658"/>
    </location>
</feature>
<comment type="similarity">
    <text evidence="1">Belongs to the peptidase M43B family.</text>
</comment>
<dbReference type="AlphaFoldDB" id="A0A5N1J0P4"/>
<dbReference type="InterPro" id="IPR000601">
    <property type="entry name" value="PKD_dom"/>
</dbReference>
<dbReference type="PROSITE" id="PS50093">
    <property type="entry name" value="PKD"/>
    <property type="match status" value="3"/>
</dbReference>
<dbReference type="Pfam" id="PF18962">
    <property type="entry name" value="Por_Secre_tail"/>
    <property type="match status" value="1"/>
</dbReference>
<reference evidence="11 12" key="1">
    <citation type="submission" date="2019-09" db="EMBL/GenBank/DDBJ databases">
        <title>Genome sequence of Adhaeribacter sp. M2.</title>
        <authorList>
            <person name="Srinivasan S."/>
        </authorList>
    </citation>
    <scope>NUCLEOTIDE SEQUENCE [LARGE SCALE GENOMIC DNA]</scope>
    <source>
        <strain evidence="11 12">M2</strain>
    </source>
</reference>
<feature type="domain" description="PKD" evidence="10">
    <location>
        <begin position="336"/>
        <end position="422"/>
    </location>
</feature>
<evidence type="ECO:0000256" key="8">
    <source>
        <dbReference type="ARBA" id="ARBA00023157"/>
    </source>
</evidence>
<dbReference type="InterPro" id="IPR008754">
    <property type="entry name" value="Peptidase_M43"/>
</dbReference>
<name>A0A5N1J0P4_9BACT</name>
<dbReference type="GO" id="GO:0008237">
    <property type="term" value="F:metallopeptidase activity"/>
    <property type="evidence" value="ECO:0007669"/>
    <property type="project" value="UniProtKB-KW"/>
</dbReference>
<keyword evidence="4 9" id="KW-0732">Signal</keyword>
<proteinExistence type="inferred from homology"/>
<evidence type="ECO:0000256" key="7">
    <source>
        <dbReference type="ARBA" id="ARBA00023049"/>
    </source>
</evidence>
<dbReference type="RefSeq" id="WP_150903126.1">
    <property type="nucleotide sequence ID" value="NZ_VTWT01000003.1"/>
</dbReference>
<dbReference type="Proteomes" id="UP000326570">
    <property type="component" value="Unassembled WGS sequence"/>
</dbReference>
<dbReference type="Pfam" id="PF18911">
    <property type="entry name" value="PKD_4"/>
    <property type="match status" value="3"/>
</dbReference>
<evidence type="ECO:0000313" key="12">
    <source>
        <dbReference type="Proteomes" id="UP000326570"/>
    </source>
</evidence>
<evidence type="ECO:0000256" key="5">
    <source>
        <dbReference type="ARBA" id="ARBA00022801"/>
    </source>
</evidence>
<keyword evidence="3" id="KW-0479">Metal-binding</keyword>
<dbReference type="EMBL" id="VTWT01000003">
    <property type="protein sequence ID" value="KAA9340054.1"/>
    <property type="molecule type" value="Genomic_DNA"/>
</dbReference>
<feature type="signal peptide" evidence="9">
    <location>
        <begin position="1"/>
        <end position="21"/>
    </location>
</feature>
<dbReference type="CDD" id="cd00146">
    <property type="entry name" value="PKD"/>
    <property type="match status" value="3"/>
</dbReference>
<dbReference type="Pfam" id="PF05572">
    <property type="entry name" value="Peptidase_M43"/>
    <property type="match status" value="1"/>
</dbReference>
<evidence type="ECO:0000256" key="2">
    <source>
        <dbReference type="ARBA" id="ARBA00022670"/>
    </source>
</evidence>
<keyword evidence="5" id="KW-0378">Hydrolase</keyword>
<evidence type="ECO:0000256" key="9">
    <source>
        <dbReference type="SAM" id="SignalP"/>
    </source>
</evidence>
<accession>A0A5N1J0P4</accession>
<keyword evidence="2" id="KW-0645">Protease</keyword>
<dbReference type="InterPro" id="IPR022409">
    <property type="entry name" value="PKD/Chitinase_dom"/>
</dbReference>
<dbReference type="SUPFAM" id="SSF49299">
    <property type="entry name" value="PKD domain"/>
    <property type="match status" value="3"/>
</dbReference>
<keyword evidence="6" id="KW-0862">Zinc</keyword>
<dbReference type="SUPFAM" id="SSF55486">
    <property type="entry name" value="Metalloproteases ('zincins'), catalytic domain"/>
    <property type="match status" value="1"/>
</dbReference>
<keyword evidence="8" id="KW-1015">Disulfide bond</keyword>
<keyword evidence="12" id="KW-1185">Reference proteome</keyword>
<dbReference type="Gene3D" id="3.40.390.10">
    <property type="entry name" value="Collagenase (Catalytic Domain)"/>
    <property type="match status" value="1"/>
</dbReference>
<dbReference type="NCBIfam" id="TIGR04183">
    <property type="entry name" value="Por_Secre_tail"/>
    <property type="match status" value="1"/>
</dbReference>
<evidence type="ECO:0000256" key="1">
    <source>
        <dbReference type="ARBA" id="ARBA00008721"/>
    </source>
</evidence>
<dbReference type="SMART" id="SM00089">
    <property type="entry name" value="PKD"/>
    <property type="match status" value="3"/>
</dbReference>